<keyword evidence="4" id="KW-0067">ATP-binding</keyword>
<name>A0ABD3QB18_9STRA</name>
<evidence type="ECO:0000256" key="6">
    <source>
        <dbReference type="RuleBase" id="RU000487"/>
    </source>
</evidence>
<dbReference type="Gene3D" id="3.90.640.10">
    <property type="entry name" value="Actin, Chain A, domain 4"/>
    <property type="match status" value="1"/>
</dbReference>
<dbReference type="GO" id="GO:0005524">
    <property type="term" value="F:ATP binding"/>
    <property type="evidence" value="ECO:0007669"/>
    <property type="project" value="UniProtKB-KW"/>
</dbReference>
<dbReference type="InterPro" id="IPR004000">
    <property type="entry name" value="Actin"/>
</dbReference>
<evidence type="ECO:0000256" key="4">
    <source>
        <dbReference type="ARBA" id="ARBA00022840"/>
    </source>
</evidence>
<dbReference type="SUPFAM" id="SSF53067">
    <property type="entry name" value="Actin-like ATPase domain"/>
    <property type="match status" value="3"/>
</dbReference>
<dbReference type="InterPro" id="IPR004001">
    <property type="entry name" value="Actin_CS"/>
</dbReference>
<proteinExistence type="inferred from homology"/>
<dbReference type="AlphaFoldDB" id="A0ABD3QB18"/>
<dbReference type="SMART" id="SM00268">
    <property type="entry name" value="ACTIN"/>
    <property type="match status" value="1"/>
</dbReference>
<evidence type="ECO:0008006" key="10">
    <source>
        <dbReference type="Google" id="ProtNLM"/>
    </source>
</evidence>
<keyword evidence="3" id="KW-0378">Hydrolase</keyword>
<dbReference type="FunFam" id="3.30.420.40:FF:000058">
    <property type="entry name" value="Putative actin-related protein 5"/>
    <property type="match status" value="1"/>
</dbReference>
<evidence type="ECO:0000256" key="1">
    <source>
        <dbReference type="ARBA" id="ARBA00006752"/>
    </source>
</evidence>
<comment type="caution">
    <text evidence="8">The sequence shown here is derived from an EMBL/GenBank/DDBJ whole genome shotgun (WGS) entry which is preliminary data.</text>
</comment>
<keyword evidence="2" id="KW-0547">Nucleotide-binding</keyword>
<dbReference type="Proteomes" id="UP001530315">
    <property type="component" value="Unassembled WGS sequence"/>
</dbReference>
<dbReference type="PROSITE" id="PS00432">
    <property type="entry name" value="ACTINS_2"/>
    <property type="match status" value="1"/>
</dbReference>
<evidence type="ECO:0000313" key="8">
    <source>
        <dbReference type="EMBL" id="KAL3796906.1"/>
    </source>
</evidence>
<organism evidence="8 9">
    <name type="scientific">Stephanodiscus triporus</name>
    <dbReference type="NCBI Taxonomy" id="2934178"/>
    <lineage>
        <taxon>Eukaryota</taxon>
        <taxon>Sar</taxon>
        <taxon>Stramenopiles</taxon>
        <taxon>Ochrophyta</taxon>
        <taxon>Bacillariophyta</taxon>
        <taxon>Coscinodiscophyceae</taxon>
        <taxon>Thalassiosirophycidae</taxon>
        <taxon>Stephanodiscales</taxon>
        <taxon>Stephanodiscaceae</taxon>
        <taxon>Stephanodiscus</taxon>
    </lineage>
</organism>
<accession>A0ABD3QB18</accession>
<dbReference type="InterPro" id="IPR043129">
    <property type="entry name" value="ATPase_NBD"/>
</dbReference>
<gene>
    <name evidence="8" type="ORF">ACHAW5_000371</name>
</gene>
<feature type="region of interest" description="Disordered" evidence="7">
    <location>
        <begin position="92"/>
        <end position="115"/>
    </location>
</feature>
<evidence type="ECO:0000256" key="5">
    <source>
        <dbReference type="ARBA" id="ARBA00049360"/>
    </source>
</evidence>
<evidence type="ECO:0000313" key="9">
    <source>
        <dbReference type="Proteomes" id="UP001530315"/>
    </source>
</evidence>
<dbReference type="PANTHER" id="PTHR11937">
    <property type="entry name" value="ACTIN"/>
    <property type="match status" value="1"/>
</dbReference>
<reference evidence="8 9" key="1">
    <citation type="submission" date="2024-10" db="EMBL/GenBank/DDBJ databases">
        <title>Updated reference genomes for cyclostephanoid diatoms.</title>
        <authorList>
            <person name="Roberts W.R."/>
            <person name="Alverson A.J."/>
        </authorList>
    </citation>
    <scope>NUCLEOTIDE SEQUENCE [LARGE SCALE GENOMIC DNA]</scope>
    <source>
        <strain evidence="8 9">AJA276-08</strain>
    </source>
</reference>
<protein>
    <recommendedName>
        <fullName evidence="10">Actin-related protein 8</fullName>
    </recommendedName>
</protein>
<evidence type="ECO:0000256" key="7">
    <source>
        <dbReference type="SAM" id="MobiDB-lite"/>
    </source>
</evidence>
<dbReference type="GO" id="GO:0016787">
    <property type="term" value="F:hydrolase activity"/>
    <property type="evidence" value="ECO:0007669"/>
    <property type="project" value="UniProtKB-KW"/>
</dbReference>
<sequence>MSTYTVGKDVQALVCDIGSYSTKIGYAGDDHPQAIFGSTTAVERQRRSGNGHGNGNFSRGPRRDFLTRCCANGRDDGDDGAFELANPIDPVTGWLFSPPRPGPRRPPSSASSNDANVACSDAAAWESHELVGHYLRHAFRDALGLGLEDSSSNFGGGGGGGGACPHPLLLLDKPHSPPALRQRLLEVLFEEHGLPAVFLLRDAVASCYAVGRTTATVVDVGHSATMVSPVYEGFVETRGVLRNVGCGARNVDERVLWMMDDIVRMQGGRRRRDRIRRTNQRKYEKSLVANSAGGSDIANVGASVEGGGGGGEHLPNKSQASSGVKRDAAGHFVRESSNQPISAPVPDYLMPLYQVRRAPTYATRSGPFHEWCRLALAREIKEMGLGVAVGPTGYVRSGGSAASSTAAGGGGGAEGGGGGAVEGGVNSSINPASANSVFLTSSRLPYTLPDGTPVEISTSSRCDVVELYFGNDEYNATYREDKFDEAVRTLEQYEGDIEEFLAEKDEDEGGEGGRGEKSARMGIFCGDGGGISSNSGSGGGEAGDPYSSISYRGEKFNRHTGRIGGGSGGFAKSSTYYSMNTISRKLYSACLPYIRTTPPNINNGEVGDGGGGGGASNSNGGFGIANASSFATGASIDANYFHYLTSSPPAQMVCDAAFRCDRDQQASLLGNVVVCGGGSCITGAAGVGSSAGQAGGVAAGGEGGGGGLGVMASLLGDEHAFPDRLREEIEMIVHRHTPNWRVKVTSPNISERAICSWLGGSILGSLGTFQDMWISRKDYEEFGPAIVNRKCP</sequence>
<keyword evidence="9" id="KW-1185">Reference proteome</keyword>
<comment type="catalytic activity">
    <reaction evidence="5">
        <text>ATP + H2O = ADP + phosphate + H(+)</text>
        <dbReference type="Rhea" id="RHEA:13065"/>
        <dbReference type="ChEBI" id="CHEBI:15377"/>
        <dbReference type="ChEBI" id="CHEBI:15378"/>
        <dbReference type="ChEBI" id="CHEBI:30616"/>
        <dbReference type="ChEBI" id="CHEBI:43474"/>
        <dbReference type="ChEBI" id="CHEBI:456216"/>
    </reaction>
</comment>
<dbReference type="Pfam" id="PF00022">
    <property type="entry name" value="Actin"/>
    <property type="match status" value="3"/>
</dbReference>
<evidence type="ECO:0000256" key="3">
    <source>
        <dbReference type="ARBA" id="ARBA00022801"/>
    </source>
</evidence>
<comment type="similarity">
    <text evidence="1 6">Belongs to the actin family.</text>
</comment>
<feature type="region of interest" description="Disordered" evidence="7">
    <location>
        <begin position="299"/>
        <end position="327"/>
    </location>
</feature>
<dbReference type="EMBL" id="JALLAZ020000369">
    <property type="protein sequence ID" value="KAL3796906.1"/>
    <property type="molecule type" value="Genomic_DNA"/>
</dbReference>
<dbReference type="Gene3D" id="3.30.420.40">
    <property type="match status" value="5"/>
</dbReference>
<evidence type="ECO:0000256" key="2">
    <source>
        <dbReference type="ARBA" id="ARBA00022741"/>
    </source>
</evidence>